<keyword evidence="11" id="KW-1185">Reference proteome</keyword>
<reference evidence="10 11" key="1">
    <citation type="submission" date="2016-04" db="EMBL/GenBank/DDBJ databases">
        <title>Draft genome sequence of freshwater magnetotactic bacteria Magnetospirillum marisnigri SP-1 and Magnetospirillum moscoviense BB-1.</title>
        <authorList>
            <person name="Koziaeva V."/>
            <person name="Dziuba M.V."/>
            <person name="Ivanov T.M."/>
            <person name="Kuznetsov B."/>
            <person name="Grouzdev D.S."/>
        </authorList>
    </citation>
    <scope>NUCLEOTIDE SEQUENCE [LARGE SCALE GENOMIC DNA]</scope>
    <source>
        <strain evidence="10 11">SP-1</strain>
    </source>
</reference>
<keyword evidence="6" id="KW-0677">Repeat</keyword>
<evidence type="ECO:0000313" key="11">
    <source>
        <dbReference type="Proteomes" id="UP000078428"/>
    </source>
</evidence>
<organism evidence="10 11">
    <name type="scientific">Paramagnetospirillum marisnigri</name>
    <dbReference type="NCBI Taxonomy" id="1285242"/>
    <lineage>
        <taxon>Bacteria</taxon>
        <taxon>Pseudomonadati</taxon>
        <taxon>Pseudomonadota</taxon>
        <taxon>Alphaproteobacteria</taxon>
        <taxon>Rhodospirillales</taxon>
        <taxon>Magnetospirillaceae</taxon>
        <taxon>Paramagnetospirillum</taxon>
    </lineage>
</organism>
<dbReference type="EC" id="2.4.1.255" evidence="3"/>
<dbReference type="InterPro" id="IPR029489">
    <property type="entry name" value="OGT/SEC/SPY_C"/>
</dbReference>
<evidence type="ECO:0000313" key="10">
    <source>
        <dbReference type="EMBL" id="OAN52152.1"/>
    </source>
</evidence>
<comment type="pathway">
    <text evidence="1">Protein modification; protein glycosylation.</text>
</comment>
<evidence type="ECO:0000256" key="4">
    <source>
        <dbReference type="ARBA" id="ARBA00022676"/>
    </source>
</evidence>
<feature type="repeat" description="TPR" evidence="8">
    <location>
        <begin position="106"/>
        <end position="139"/>
    </location>
</feature>
<dbReference type="Gene3D" id="3.40.50.2000">
    <property type="entry name" value="Glycogen Phosphorylase B"/>
    <property type="match status" value="1"/>
</dbReference>
<proteinExistence type="inferred from homology"/>
<feature type="domain" description="O-GlcNAc transferase C-terminal" evidence="9">
    <location>
        <begin position="453"/>
        <end position="632"/>
    </location>
</feature>
<sequence length="651" mass="70822">MSGAAQALAQAEALLRAGNAAEAAKLCQRLRKAHPKLAEAAKLAGMAAYLLGRHAEAETALAAYVKQVPNDPGGLVNLGNAQQALGKAARAADSFRRALALVPDAAPIHYNLGSALHDLNDCAAAADSFGRAVALRPDYGKAWAALGMVLAETGRAAEAAEAYGRAVALDLGSARLRSNLGSALQDAGRLDEAIVAHEAAVKLAPDSPECHNNLGTALFAVARQSDAMAEYRAALALDPMDLKAHRNLLAAAIYLDDLTDDDLAELHRQFGRSFARPVRPLPPRPPRREIRIGYLSSDLRAHPVAGNLLPVVARMDRAGFPAYFYAQIARPDAMTEKFKAIAAGWRDITGLSDAQVAERIRADRIDILVSLAGRFDENRPTVCAERVAPVQLSLHEVATSGLDQMDYLIGDPVLLPKGGAEFFTERPLRMPHFYIADMPDDLPPLRDPAPSPGPVFCCFNNPAKITPAVLAVWGRILKALPEARLVLKYQTRYGARQLSDRFARLLAEAGARPHQVEMVAEAESYAAFMDRYNDADFALDPFPFSGSTTSFQSLCMGVPVVTWPWPRMISRWTRSIQKPLGLDEFTAASADDYVAVALRAVANREHWRAQRAELRARLFASPLCDGATWARNLERLLRAVWRRHLARTRLP</sequence>
<dbReference type="RefSeq" id="WP_068490907.1">
    <property type="nucleotide sequence ID" value="NZ_LWQT01000044.1"/>
</dbReference>
<keyword evidence="4" id="KW-0328">Glycosyltransferase</keyword>
<dbReference type="InterPro" id="IPR011990">
    <property type="entry name" value="TPR-like_helical_dom_sf"/>
</dbReference>
<keyword evidence="7 8" id="KW-0802">TPR repeat</keyword>
<evidence type="ECO:0000256" key="6">
    <source>
        <dbReference type="ARBA" id="ARBA00022737"/>
    </source>
</evidence>
<comment type="similarity">
    <text evidence="2">Belongs to the glycosyltransferase 41 family. O-GlcNAc transferase subfamily.</text>
</comment>
<dbReference type="GO" id="GO:0097363">
    <property type="term" value="F:protein O-acetylglucosaminyltransferase activity"/>
    <property type="evidence" value="ECO:0007669"/>
    <property type="project" value="UniProtKB-EC"/>
</dbReference>
<protein>
    <recommendedName>
        <fullName evidence="3">protein O-GlcNAc transferase</fullName>
        <ecNumber evidence="3">2.4.1.255</ecNumber>
    </recommendedName>
</protein>
<dbReference type="Pfam" id="PF13844">
    <property type="entry name" value="Glyco_transf_41"/>
    <property type="match status" value="2"/>
</dbReference>
<evidence type="ECO:0000259" key="9">
    <source>
        <dbReference type="Pfam" id="PF13844"/>
    </source>
</evidence>
<dbReference type="SUPFAM" id="SSF48452">
    <property type="entry name" value="TPR-like"/>
    <property type="match status" value="1"/>
</dbReference>
<comment type="caution">
    <text evidence="10">The sequence shown here is derived from an EMBL/GenBank/DDBJ whole genome shotgun (WGS) entry which is preliminary data.</text>
</comment>
<evidence type="ECO:0000256" key="8">
    <source>
        <dbReference type="PROSITE-ProRule" id="PRU00339"/>
    </source>
</evidence>
<dbReference type="Gene3D" id="3.40.50.11380">
    <property type="match status" value="1"/>
</dbReference>
<gene>
    <name evidence="10" type="ORF">A6A04_00115</name>
</gene>
<dbReference type="SMART" id="SM00028">
    <property type="entry name" value="TPR"/>
    <property type="match status" value="7"/>
</dbReference>
<dbReference type="InterPro" id="IPR051939">
    <property type="entry name" value="Glycosyltr_41/O-GlcNAc_trsf"/>
</dbReference>
<dbReference type="InterPro" id="IPR019734">
    <property type="entry name" value="TPR_rpt"/>
</dbReference>
<dbReference type="PROSITE" id="PS50005">
    <property type="entry name" value="TPR"/>
    <property type="match status" value="5"/>
</dbReference>
<feature type="repeat" description="TPR" evidence="8">
    <location>
        <begin position="208"/>
        <end position="241"/>
    </location>
</feature>
<dbReference type="Gene3D" id="1.25.40.10">
    <property type="entry name" value="Tetratricopeptide repeat domain"/>
    <property type="match status" value="3"/>
</dbReference>
<dbReference type="Pfam" id="PF13432">
    <property type="entry name" value="TPR_16"/>
    <property type="match status" value="2"/>
</dbReference>
<evidence type="ECO:0000256" key="3">
    <source>
        <dbReference type="ARBA" id="ARBA00011970"/>
    </source>
</evidence>
<keyword evidence="5" id="KW-0808">Transferase</keyword>
<accession>A0A178MSC3</accession>
<feature type="repeat" description="TPR" evidence="8">
    <location>
        <begin position="174"/>
        <end position="207"/>
    </location>
</feature>
<evidence type="ECO:0000256" key="5">
    <source>
        <dbReference type="ARBA" id="ARBA00022679"/>
    </source>
</evidence>
<dbReference type="Proteomes" id="UP000078428">
    <property type="component" value="Unassembled WGS sequence"/>
</dbReference>
<evidence type="ECO:0000256" key="7">
    <source>
        <dbReference type="ARBA" id="ARBA00022803"/>
    </source>
</evidence>
<dbReference type="PANTHER" id="PTHR44835:SF1">
    <property type="entry name" value="PROTEIN O-GLCNAC TRANSFERASE"/>
    <property type="match status" value="1"/>
</dbReference>
<dbReference type="PANTHER" id="PTHR44835">
    <property type="entry name" value="UDP-N-ACETYLGLUCOSAMINE--PEPTIDE N-ACETYLGLUCOSAMINYLTRANSFERASE SPINDLY-RELATED"/>
    <property type="match status" value="1"/>
</dbReference>
<feature type="domain" description="O-GlcNAc transferase C-terminal" evidence="9">
    <location>
        <begin position="289"/>
        <end position="440"/>
    </location>
</feature>
<evidence type="ECO:0000256" key="2">
    <source>
        <dbReference type="ARBA" id="ARBA00005386"/>
    </source>
</evidence>
<evidence type="ECO:0000256" key="1">
    <source>
        <dbReference type="ARBA" id="ARBA00004922"/>
    </source>
</evidence>
<feature type="repeat" description="TPR" evidence="8">
    <location>
        <begin position="140"/>
        <end position="173"/>
    </location>
</feature>
<dbReference type="Pfam" id="PF13414">
    <property type="entry name" value="TPR_11"/>
    <property type="match status" value="1"/>
</dbReference>
<dbReference type="EMBL" id="LWQT01000044">
    <property type="protein sequence ID" value="OAN52152.1"/>
    <property type="molecule type" value="Genomic_DNA"/>
</dbReference>
<dbReference type="AlphaFoldDB" id="A0A178MSC3"/>
<dbReference type="STRING" id="1285242.A6A04_00115"/>
<feature type="repeat" description="TPR" evidence="8">
    <location>
        <begin position="72"/>
        <end position="105"/>
    </location>
</feature>
<name>A0A178MSC3_9PROT</name>